<dbReference type="Pfam" id="PF08592">
    <property type="entry name" value="Anthrone_oxy"/>
    <property type="match status" value="1"/>
</dbReference>
<keyword evidence="4" id="KW-0560">Oxidoreductase</keyword>
<keyword evidence="2 9" id="KW-0812">Transmembrane</keyword>
<evidence type="ECO:0000256" key="3">
    <source>
        <dbReference type="ARBA" id="ARBA00022989"/>
    </source>
</evidence>
<keyword evidence="6 9" id="KW-0472">Membrane</keyword>
<evidence type="ECO:0000256" key="4">
    <source>
        <dbReference type="ARBA" id="ARBA00023002"/>
    </source>
</evidence>
<evidence type="ECO:0000256" key="9">
    <source>
        <dbReference type="SAM" id="Phobius"/>
    </source>
</evidence>
<feature type="non-terminal residue" evidence="10">
    <location>
        <position position="204"/>
    </location>
</feature>
<comment type="subcellular location">
    <subcellularLocation>
        <location evidence="1">Membrane</location>
        <topology evidence="1">Multi-pass membrane protein</topology>
    </subcellularLocation>
</comment>
<evidence type="ECO:0000256" key="7">
    <source>
        <dbReference type="ARBA" id="ARBA00034313"/>
    </source>
</evidence>
<feature type="region of interest" description="Disordered" evidence="8">
    <location>
        <begin position="79"/>
        <end position="105"/>
    </location>
</feature>
<evidence type="ECO:0000256" key="1">
    <source>
        <dbReference type="ARBA" id="ARBA00004141"/>
    </source>
</evidence>
<dbReference type="GO" id="GO:0016020">
    <property type="term" value="C:membrane"/>
    <property type="evidence" value="ECO:0007669"/>
    <property type="project" value="UniProtKB-SubCell"/>
</dbReference>
<evidence type="ECO:0000256" key="5">
    <source>
        <dbReference type="ARBA" id="ARBA00023033"/>
    </source>
</evidence>
<reference evidence="10" key="1">
    <citation type="journal article" date="2023" name="Mol. Phylogenet. Evol.">
        <title>Genome-scale phylogeny and comparative genomics of the fungal order Sordariales.</title>
        <authorList>
            <person name="Hensen N."/>
            <person name="Bonometti L."/>
            <person name="Westerberg I."/>
            <person name="Brannstrom I.O."/>
            <person name="Guillou S."/>
            <person name="Cros-Aarteil S."/>
            <person name="Calhoun S."/>
            <person name="Haridas S."/>
            <person name="Kuo A."/>
            <person name="Mondo S."/>
            <person name="Pangilinan J."/>
            <person name="Riley R."/>
            <person name="LaButti K."/>
            <person name="Andreopoulos B."/>
            <person name="Lipzen A."/>
            <person name="Chen C."/>
            <person name="Yan M."/>
            <person name="Daum C."/>
            <person name="Ng V."/>
            <person name="Clum A."/>
            <person name="Steindorff A."/>
            <person name="Ohm R.A."/>
            <person name="Martin F."/>
            <person name="Silar P."/>
            <person name="Natvig D.O."/>
            <person name="Lalanne C."/>
            <person name="Gautier V."/>
            <person name="Ament-Velasquez S.L."/>
            <person name="Kruys A."/>
            <person name="Hutchinson M.I."/>
            <person name="Powell A.J."/>
            <person name="Barry K."/>
            <person name="Miller A.N."/>
            <person name="Grigoriev I.V."/>
            <person name="Debuchy R."/>
            <person name="Gladieux P."/>
            <person name="Hiltunen Thoren M."/>
            <person name="Johannesson H."/>
        </authorList>
    </citation>
    <scope>NUCLEOTIDE SEQUENCE</scope>
    <source>
        <strain evidence="10">CBS 626.80</strain>
    </source>
</reference>
<dbReference type="GO" id="GO:0004497">
    <property type="term" value="F:monooxygenase activity"/>
    <property type="evidence" value="ECO:0007669"/>
    <property type="project" value="UniProtKB-KW"/>
</dbReference>
<organism evidence="10 11">
    <name type="scientific">Pseudoneurospora amorphoporcata</name>
    <dbReference type="NCBI Taxonomy" id="241081"/>
    <lineage>
        <taxon>Eukaryota</taxon>
        <taxon>Fungi</taxon>
        <taxon>Dikarya</taxon>
        <taxon>Ascomycota</taxon>
        <taxon>Pezizomycotina</taxon>
        <taxon>Sordariomycetes</taxon>
        <taxon>Sordariomycetidae</taxon>
        <taxon>Sordariales</taxon>
        <taxon>Sordariaceae</taxon>
        <taxon>Pseudoneurospora</taxon>
    </lineage>
</organism>
<evidence type="ECO:0008006" key="12">
    <source>
        <dbReference type="Google" id="ProtNLM"/>
    </source>
</evidence>
<evidence type="ECO:0000256" key="8">
    <source>
        <dbReference type="SAM" id="MobiDB-lite"/>
    </source>
</evidence>
<feature type="transmembrane region" description="Helical" evidence="9">
    <location>
        <begin position="113"/>
        <end position="135"/>
    </location>
</feature>
<sequence length="204" mass="21905">MSALTGAQLGLMTGSFLSGCLLSIPLLSIPTITSPSSSPTAPNLLSSWCTLYRLGALSMPPLAALTASLYGWSAYKLRSSSSSSSTSPARSDTSARSPRSARPASNDENRWKLFVTAAGLTLAIVPFTLIVMLPLNKQLVRLNEIQIEPGPLVSNLQEVRELVRRWNWLHIVRSLGPVVGCVVGWFGVFGGGYEEGEEKAEVEK</sequence>
<comment type="caution">
    <text evidence="10">The sequence shown here is derived from an EMBL/GenBank/DDBJ whole genome shotgun (WGS) entry which is preliminary data.</text>
</comment>
<comment type="similarity">
    <text evidence="7">Belongs to the anthrone oxygenase family.</text>
</comment>
<feature type="compositionally biased region" description="Low complexity" evidence="8">
    <location>
        <begin position="79"/>
        <end position="104"/>
    </location>
</feature>
<dbReference type="AlphaFoldDB" id="A0AAN6NZ60"/>
<evidence type="ECO:0000256" key="6">
    <source>
        <dbReference type="ARBA" id="ARBA00023136"/>
    </source>
</evidence>
<reference evidence="10" key="2">
    <citation type="submission" date="2023-06" db="EMBL/GenBank/DDBJ databases">
        <authorList>
            <consortium name="Lawrence Berkeley National Laboratory"/>
            <person name="Mondo S.J."/>
            <person name="Hensen N."/>
            <person name="Bonometti L."/>
            <person name="Westerberg I."/>
            <person name="Brannstrom I.O."/>
            <person name="Guillou S."/>
            <person name="Cros-Aarteil S."/>
            <person name="Calhoun S."/>
            <person name="Haridas S."/>
            <person name="Kuo A."/>
            <person name="Pangilinan J."/>
            <person name="Riley R."/>
            <person name="Labutti K."/>
            <person name="Andreopoulos B."/>
            <person name="Lipzen A."/>
            <person name="Chen C."/>
            <person name="Yanf M."/>
            <person name="Daum C."/>
            <person name="Ng V."/>
            <person name="Clum A."/>
            <person name="Steindorff A."/>
            <person name="Ohm R."/>
            <person name="Martin F."/>
            <person name="Silar P."/>
            <person name="Natvig D."/>
            <person name="Lalanne C."/>
            <person name="Gautier V."/>
            <person name="Ament-Velasquez S.L."/>
            <person name="Kruys A."/>
            <person name="Hutchinson M.I."/>
            <person name="Powell A.J."/>
            <person name="Barry K."/>
            <person name="Miller A.N."/>
            <person name="Grigoriev I.V."/>
            <person name="Debuchy R."/>
            <person name="Gladieux P."/>
            <person name="Thoren M.H."/>
            <person name="Johannesson H."/>
        </authorList>
    </citation>
    <scope>NUCLEOTIDE SEQUENCE</scope>
    <source>
        <strain evidence="10">CBS 626.80</strain>
    </source>
</reference>
<keyword evidence="3 9" id="KW-1133">Transmembrane helix</keyword>
<gene>
    <name evidence="10" type="ORF">QBC32DRAFT_231610</name>
</gene>
<keyword evidence="5" id="KW-0503">Monooxygenase</keyword>
<keyword evidence="11" id="KW-1185">Reference proteome</keyword>
<feature type="transmembrane region" description="Helical" evidence="9">
    <location>
        <begin position="6"/>
        <end position="29"/>
    </location>
</feature>
<dbReference type="PANTHER" id="PTHR35042">
    <property type="entry name" value="ANTHRONE OXYGENASE ENCC"/>
    <property type="match status" value="1"/>
</dbReference>
<dbReference type="EMBL" id="MU859085">
    <property type="protein sequence ID" value="KAK3954759.1"/>
    <property type="molecule type" value="Genomic_DNA"/>
</dbReference>
<evidence type="ECO:0000313" key="10">
    <source>
        <dbReference type="EMBL" id="KAK3954759.1"/>
    </source>
</evidence>
<dbReference type="Proteomes" id="UP001303222">
    <property type="component" value="Unassembled WGS sequence"/>
</dbReference>
<name>A0AAN6NZ60_9PEZI</name>
<protein>
    <recommendedName>
        <fullName evidence="12">DUF1772-domain-containing protein</fullName>
    </recommendedName>
</protein>
<proteinExistence type="inferred from homology"/>
<accession>A0AAN6NZ60</accession>
<evidence type="ECO:0000256" key="2">
    <source>
        <dbReference type="ARBA" id="ARBA00022692"/>
    </source>
</evidence>
<evidence type="ECO:0000313" key="11">
    <source>
        <dbReference type="Proteomes" id="UP001303222"/>
    </source>
</evidence>
<dbReference type="PANTHER" id="PTHR35042:SF3">
    <property type="entry name" value="ANTHRONE OXYGENASE-RELATED"/>
    <property type="match status" value="1"/>
</dbReference>
<dbReference type="InterPro" id="IPR013901">
    <property type="entry name" value="Anthrone_oxy"/>
</dbReference>